<gene>
    <name evidence="1" type="ORF">MSG28_004658</name>
</gene>
<reference evidence="1 2" key="1">
    <citation type="journal article" date="2022" name="Genome Biol. Evol.">
        <title>The Spruce Budworm Genome: Reconstructing the Evolutionary History of Antifreeze Proteins.</title>
        <authorList>
            <person name="Beliveau C."/>
            <person name="Gagne P."/>
            <person name="Picq S."/>
            <person name="Vernygora O."/>
            <person name="Keeling C.I."/>
            <person name="Pinkney K."/>
            <person name="Doucet D."/>
            <person name="Wen F."/>
            <person name="Johnston J.S."/>
            <person name="Maaroufi H."/>
            <person name="Boyle B."/>
            <person name="Laroche J."/>
            <person name="Dewar K."/>
            <person name="Juretic N."/>
            <person name="Blackburn G."/>
            <person name="Nisole A."/>
            <person name="Brunet B."/>
            <person name="Brandao M."/>
            <person name="Lumley L."/>
            <person name="Duan J."/>
            <person name="Quan G."/>
            <person name="Lucarotti C.J."/>
            <person name="Roe A.D."/>
            <person name="Sperling F.A.H."/>
            <person name="Levesque R.C."/>
            <person name="Cusson M."/>
        </authorList>
    </citation>
    <scope>NUCLEOTIDE SEQUENCE [LARGE SCALE GENOMIC DNA]</scope>
    <source>
        <strain evidence="1">Glfc:IPQL:Cfum</strain>
    </source>
</reference>
<dbReference type="Proteomes" id="UP001064048">
    <property type="component" value="Chromosome 7"/>
</dbReference>
<accession>A0ACC0K7L5</accession>
<keyword evidence="2" id="KW-1185">Reference proteome</keyword>
<dbReference type="EMBL" id="CM046107">
    <property type="protein sequence ID" value="KAI8432203.1"/>
    <property type="molecule type" value="Genomic_DNA"/>
</dbReference>
<protein>
    <submittedName>
        <fullName evidence="1">Uncharacterized protein</fullName>
    </submittedName>
</protein>
<organism evidence="1 2">
    <name type="scientific">Choristoneura fumiferana</name>
    <name type="common">Spruce budworm moth</name>
    <name type="synonym">Archips fumiferana</name>
    <dbReference type="NCBI Taxonomy" id="7141"/>
    <lineage>
        <taxon>Eukaryota</taxon>
        <taxon>Metazoa</taxon>
        <taxon>Ecdysozoa</taxon>
        <taxon>Arthropoda</taxon>
        <taxon>Hexapoda</taxon>
        <taxon>Insecta</taxon>
        <taxon>Pterygota</taxon>
        <taxon>Neoptera</taxon>
        <taxon>Endopterygota</taxon>
        <taxon>Lepidoptera</taxon>
        <taxon>Glossata</taxon>
        <taxon>Ditrysia</taxon>
        <taxon>Tortricoidea</taxon>
        <taxon>Tortricidae</taxon>
        <taxon>Tortricinae</taxon>
        <taxon>Choristoneura</taxon>
    </lineage>
</organism>
<name>A0ACC0K7L5_CHOFU</name>
<proteinExistence type="predicted"/>
<sequence length="1579" mass="182315">MSSPVKITDMLKSNSFSYSFEVTPDVLYDDIDNLNVEPVFFSVTWHAKYHKCEDLDIGPIRIAKYLRSIQKSVLMHMSCDMMRKEYLNQLLKVFQDNNICNLFVILGGLIESRTMSFPDREQRKTCWDSRDRYWECLDKQNIKDNSVKPKECLELRKLFEKSCPTQWVSHFDRKRDFNEVFVIAKKHHVIESTQEPWDIVAQILWLHLQSGIMKLDDQLLCATCFYTVISLTGRQEFYLGEVVKVIQKELEQRKNYVLISSKTTVTVSMMYGIFQSNFLTCPIREHDDCLRILLNLAFDLLVQLAYDYSRNTFTVFKTISSFKKVSKTSLESCIFNLKNQVKLLNLVNHNWENPITGVRDLNKTIFQTLVSLMDENTFETTLKEVNGFYWNKAKYLMLSIMITKSTKNIVDLVIESDWLIGLSSSLHKPGLVSSGTDMYYAILKKLVTEDSWVQIFHHTVHNILQGKCIKAIENFINYWCMATLHKFPQLIKLLIHSCKNDDFSRNMFNTLHVLKQSNRLRVIRRNFHASSDYKYVEAMIILGIENRNVNIRMASFEIVCDFQGQTVLPHEAEYNLVLNYLRNNVNSDCAVLRQGMLSNLKNFLLQIHSAVISNFATGKEFDSESLKKFLKELQELVISNLNVKGNYQRKITSVKICSVIWESSINIPKNKNNDTRLSKKTLLSMLIDNEEWLLSDDTFIRNLISLLHDPSDDVRENIVQLLLNYYSSVFKQPELLNLVIEEALKSIGGKFFYEISCGQSMFKLIANVLLKEKIKQATFQTTEDIFTFASNELVNEHDLKTDILESIENGKQLHSFIAILIVVLEVQDCKSYKMTIPDRDILELLRILEDISTQFAWDENSSSSDFSQINDMVQKIIDNSGITSKEDEDNTKISGMHQIVLNCIWLNVKACCDLASLMIRQCEQETHIERFLLIITRVLESSRHKDISNIPHALLKSKLKELIMEASKMVSITRRGAGLSIMVHRIVTSDLKKGKPLFHYFMNMILETCSQSEDLPGELQENTDIENEKDLPKAIYIHFLTRIVIDSSIASDVMYYSPQLAKLAFDNLTNSHWQIRNAALQLYGALVPKLIGQKKASGTGDETIATVACDELRTHSPELWKYINDQLRDVNTSDKVLSHSILIPILNMLANSAMRYNFSSDATVKKTSEDILLQSLINLLDSPVLTVRRLVAKSIFNIYSFDDIYNFFMKRDWVSENYFHGILILTAHCYKYYTDAVYSTLFNKLQEKIKNKLSDGKHSYLCRELYEEIFVNANTSITVDNLESTLAELDSNIYEPGIFSWANARIKDCVTNIAWKDVPKLVKIFLSRNEFELFCEILLQKIESGKAFPKDPFCETSKLLLACNQKFNSSAIWRILHEISRYFKINCCIDNDNLLEAVQSNYKSYKLRYMLPFVAKNITCKIDENNLTIVSNIILSLCDPETVDVDMRHIAAQSNNELTTAFSRLPDSIKINTIKSAVILLQDEDEDVRNLITISCSNMRKRATIRHPYIYLKMLLDPTFLKEVLSEPESGIPILRRDLTEMLSKSSGQSGENYNPFANDSKNIYMEVEIVQTFIDCLI</sequence>
<evidence type="ECO:0000313" key="2">
    <source>
        <dbReference type="Proteomes" id="UP001064048"/>
    </source>
</evidence>
<comment type="caution">
    <text evidence="1">The sequence shown here is derived from an EMBL/GenBank/DDBJ whole genome shotgun (WGS) entry which is preliminary data.</text>
</comment>
<evidence type="ECO:0000313" key="1">
    <source>
        <dbReference type="EMBL" id="KAI8432203.1"/>
    </source>
</evidence>